<proteinExistence type="predicted"/>
<dbReference type="eggNOG" id="COG1653">
    <property type="taxonomic scope" value="Bacteria"/>
</dbReference>
<name>S5M010_9MOLU</name>
<dbReference type="PATRIC" id="fig|1276220.3.peg.740"/>
<organism evidence="1 2">
    <name type="scientific">Spiroplasma taiwanense CT-1</name>
    <dbReference type="NCBI Taxonomy" id="1276220"/>
    <lineage>
        <taxon>Bacteria</taxon>
        <taxon>Bacillati</taxon>
        <taxon>Mycoplasmatota</taxon>
        <taxon>Mollicutes</taxon>
        <taxon>Entomoplasmatales</taxon>
        <taxon>Spiroplasmataceae</taxon>
        <taxon>Spiroplasma</taxon>
    </lineage>
</organism>
<evidence type="ECO:0000313" key="2">
    <source>
        <dbReference type="Proteomes" id="UP000014984"/>
    </source>
</evidence>
<gene>
    <name evidence="1" type="ORF">STAIW_v1c07250</name>
</gene>
<dbReference type="STRING" id="1276220.STAIW_v1c07250"/>
<accession>S5M010</accession>
<dbReference type="SUPFAM" id="SSF53850">
    <property type="entry name" value="Periplasmic binding protein-like II"/>
    <property type="match status" value="1"/>
</dbReference>
<sequence length="200" mass="22333">MSLLRVIFDFTLMKKLLSLLGMTTIVVSGATTVIACGNEDSSSPASSIKEVIFMIDALTTISSSIINDYKDVVTDFNENHNDLGIEVKIETPSAGQILNSINAGEALPDLYLTYPDNVARYKSIIPDQIVDVKSEGYITDNTIFSEYQSSFLEEGTIGENLYVLPVLKSFNINTVNLRLLNQIQKFLKIQLWNMQQLVYF</sequence>
<dbReference type="Proteomes" id="UP000014984">
    <property type="component" value="Chromosome"/>
</dbReference>
<dbReference type="NCBIfam" id="NF038029">
    <property type="entry name" value="LP_plasma"/>
    <property type="match status" value="1"/>
</dbReference>
<dbReference type="KEGG" id="stai:STAIW_v1c07250"/>
<keyword evidence="2" id="KW-1185">Reference proteome</keyword>
<dbReference type="EMBL" id="CP005074">
    <property type="protein sequence ID" value="AGR41337.1"/>
    <property type="molecule type" value="Genomic_DNA"/>
</dbReference>
<protein>
    <submittedName>
        <fullName evidence="1">Uncharacterized protein</fullName>
    </submittedName>
</protein>
<dbReference type="Gene3D" id="3.40.190.10">
    <property type="entry name" value="Periplasmic binding protein-like II"/>
    <property type="match status" value="1"/>
</dbReference>
<dbReference type="HOGENOM" id="CLU_1365492_0_0_14"/>
<dbReference type="InterPro" id="IPR054816">
    <property type="entry name" value="Lipoprotein_mollicutes-type_CS"/>
</dbReference>
<reference evidence="1 2" key="1">
    <citation type="journal article" date="2013" name="Genome Biol. Evol.">
        <title>Comparison of metabolic capacities and inference of gene content evolution in mosquito-associated Spiroplasma diminutum and S. taiwanense.</title>
        <authorList>
            <person name="Lo W.S."/>
            <person name="Ku C."/>
            <person name="Chen L.L."/>
            <person name="Chang T.H."/>
            <person name="Kuo C.H."/>
        </authorList>
    </citation>
    <scope>NUCLEOTIDE SEQUENCE [LARGE SCALE GENOMIC DNA]</scope>
    <source>
        <strain evidence="1">CT-1</strain>
    </source>
</reference>
<evidence type="ECO:0000313" key="1">
    <source>
        <dbReference type="EMBL" id="AGR41337.1"/>
    </source>
</evidence>
<dbReference type="AlphaFoldDB" id="S5M010"/>